<protein>
    <recommendedName>
        <fullName evidence="3">TLC domain-containing protein</fullName>
    </recommendedName>
</protein>
<evidence type="ECO:0000313" key="2">
    <source>
        <dbReference type="EMBL" id="CAD8601325.1"/>
    </source>
</evidence>
<accession>A0A7S0L3P9</accession>
<gene>
    <name evidence="2" type="ORF">CPEL01642_LOCUS4655</name>
</gene>
<keyword evidence="1" id="KW-1133">Transmembrane helix</keyword>
<reference evidence="2" key="1">
    <citation type="submission" date="2021-01" db="EMBL/GenBank/DDBJ databases">
        <authorList>
            <person name="Corre E."/>
            <person name="Pelletier E."/>
            <person name="Niang G."/>
            <person name="Scheremetjew M."/>
            <person name="Finn R."/>
            <person name="Kale V."/>
            <person name="Holt S."/>
            <person name="Cochrane G."/>
            <person name="Meng A."/>
            <person name="Brown T."/>
            <person name="Cohen L."/>
        </authorList>
    </citation>
    <scope>NUCLEOTIDE SEQUENCE</scope>
    <source>
        <strain evidence="2">PLY182g</strain>
    </source>
</reference>
<sequence length="367" mass="39916">MPLPLTSLVREIVFLEPTLVSLLGAIALHAAIWLVIHNYEWGGMKYIKNAVQTYLPYKTIQSNYEGDPAVELLGMEKEPGLVYVWNLGILLHHTIGGAFCFAGWYYGLPWLFRHGILTEVAGLDMLDLFYRIPQCFLAPPGPFPTAAMIKDGGTFSPYMCLQVFHHSVGMSVGLVSVLYFAHLPEHQWFGFVLLGGPFAAIAPGLLANLVPPEYYKVHALDKFIQWAVFGVHQRAYYFFPATIALVKSVIAQPVPLVAKVATCYAAVVMTLFNLIVLSAVTDSLRLALMSLKGSGSVPTDVDNSNCHPPPRLIRRRSSGLAVGGVGMIYLQLGNMDFGGAARTAALLLAQQGAAKIKGKAVGKAKEA</sequence>
<feature type="transmembrane region" description="Helical" evidence="1">
    <location>
        <begin position="163"/>
        <end position="181"/>
    </location>
</feature>
<evidence type="ECO:0008006" key="3">
    <source>
        <dbReference type="Google" id="ProtNLM"/>
    </source>
</evidence>
<name>A0A7S0L3P9_9EUKA</name>
<feature type="transmembrane region" description="Helical" evidence="1">
    <location>
        <begin position="82"/>
        <end position="106"/>
    </location>
</feature>
<keyword evidence="1" id="KW-0812">Transmembrane</keyword>
<keyword evidence="1" id="KW-0472">Membrane</keyword>
<feature type="transmembrane region" description="Helical" evidence="1">
    <location>
        <begin position="256"/>
        <end position="280"/>
    </location>
</feature>
<organism evidence="2">
    <name type="scientific">Coccolithus braarudii</name>
    <dbReference type="NCBI Taxonomy" id="221442"/>
    <lineage>
        <taxon>Eukaryota</taxon>
        <taxon>Haptista</taxon>
        <taxon>Haptophyta</taxon>
        <taxon>Prymnesiophyceae</taxon>
        <taxon>Coccolithales</taxon>
        <taxon>Coccolithaceae</taxon>
        <taxon>Coccolithus</taxon>
    </lineage>
</organism>
<dbReference type="AlphaFoldDB" id="A0A7S0L3P9"/>
<evidence type="ECO:0000256" key="1">
    <source>
        <dbReference type="SAM" id="Phobius"/>
    </source>
</evidence>
<feature type="transmembrane region" description="Helical" evidence="1">
    <location>
        <begin position="188"/>
        <end position="210"/>
    </location>
</feature>
<dbReference type="EMBL" id="HBEY01009636">
    <property type="protein sequence ID" value="CAD8601325.1"/>
    <property type="molecule type" value="Transcribed_RNA"/>
</dbReference>
<feature type="transmembrane region" description="Helical" evidence="1">
    <location>
        <begin position="12"/>
        <end position="36"/>
    </location>
</feature>
<proteinExistence type="predicted"/>